<sequence>GSLDGVVMRERRMFGKGSTTLIHEVGHWLGLNYPFGKVVETKAEDCKIADGLLKTSHLSGMKNTVNECSQVRFLPGDTCAMLTPCTYSSCRGGETDLEFTTDQKTAMFVRYTKFQNGFKAGDCVPRDPKRDDVTKKPVNKRSAMQDLIDGKCPDIEAPVSIFLSQPTATPSKDAAVSVHGGISILGTVGTMAAVMVVMLV</sequence>
<dbReference type="Gene3D" id="3.40.390.10">
    <property type="entry name" value="Collagenase (Catalytic Domain)"/>
    <property type="match status" value="1"/>
</dbReference>
<dbReference type="AlphaFoldDB" id="A0AA39WK54"/>
<accession>A0AA39WK54</accession>
<reference evidence="2" key="1">
    <citation type="submission" date="2023-06" db="EMBL/GenBank/DDBJ databases">
        <title>Genome-scale phylogeny and comparative genomics of the fungal order Sordariales.</title>
        <authorList>
            <consortium name="Lawrence Berkeley National Laboratory"/>
            <person name="Hensen N."/>
            <person name="Bonometti L."/>
            <person name="Westerberg I."/>
            <person name="Brannstrom I.O."/>
            <person name="Guillou S."/>
            <person name="Cros-Aarteil S."/>
            <person name="Calhoun S."/>
            <person name="Haridas S."/>
            <person name="Kuo A."/>
            <person name="Mondo S."/>
            <person name="Pangilinan J."/>
            <person name="Riley R."/>
            <person name="Labutti K."/>
            <person name="Andreopoulos B."/>
            <person name="Lipzen A."/>
            <person name="Chen C."/>
            <person name="Yanf M."/>
            <person name="Daum C."/>
            <person name="Ng V."/>
            <person name="Clum A."/>
            <person name="Steindorff A."/>
            <person name="Ohm R."/>
            <person name="Martin F."/>
            <person name="Silar P."/>
            <person name="Natvig D."/>
            <person name="Lalanne C."/>
            <person name="Gautier V."/>
            <person name="Ament-Velasquez S.L."/>
            <person name="Kruys A."/>
            <person name="Hutchinson M.I."/>
            <person name="Powell A.J."/>
            <person name="Barry K."/>
            <person name="Miller A.N."/>
            <person name="Grigoriev I.V."/>
            <person name="Debuchy R."/>
            <person name="Gladieux P."/>
            <person name="Thoren M.H."/>
            <person name="Johannesson H."/>
        </authorList>
    </citation>
    <scope>NUCLEOTIDE SEQUENCE</scope>
    <source>
        <strain evidence="2">CBS 606.72</strain>
    </source>
</reference>
<dbReference type="Proteomes" id="UP001175000">
    <property type="component" value="Unassembled WGS sequence"/>
</dbReference>
<dbReference type="SUPFAM" id="SSF55486">
    <property type="entry name" value="Metalloproteases ('zincins'), catalytic domain"/>
    <property type="match status" value="1"/>
</dbReference>
<comment type="caution">
    <text evidence="2">The sequence shown here is derived from an EMBL/GenBank/DDBJ whole genome shotgun (WGS) entry which is preliminary data.</text>
</comment>
<evidence type="ECO:0008006" key="4">
    <source>
        <dbReference type="Google" id="ProtNLM"/>
    </source>
</evidence>
<dbReference type="GO" id="GO:0008237">
    <property type="term" value="F:metallopeptidase activity"/>
    <property type="evidence" value="ECO:0007669"/>
    <property type="project" value="InterPro"/>
</dbReference>
<keyword evidence="3" id="KW-1185">Reference proteome</keyword>
<proteinExistence type="predicted"/>
<organism evidence="2 3">
    <name type="scientific">Immersiella caudata</name>
    <dbReference type="NCBI Taxonomy" id="314043"/>
    <lineage>
        <taxon>Eukaryota</taxon>
        <taxon>Fungi</taxon>
        <taxon>Dikarya</taxon>
        <taxon>Ascomycota</taxon>
        <taxon>Pezizomycotina</taxon>
        <taxon>Sordariomycetes</taxon>
        <taxon>Sordariomycetidae</taxon>
        <taxon>Sordariales</taxon>
        <taxon>Lasiosphaeriaceae</taxon>
        <taxon>Immersiella</taxon>
    </lineage>
</organism>
<dbReference type="EMBL" id="JAULSU010000005">
    <property type="protein sequence ID" value="KAK0616908.1"/>
    <property type="molecule type" value="Genomic_DNA"/>
</dbReference>
<keyword evidence="1" id="KW-0472">Membrane</keyword>
<dbReference type="InterPro" id="IPR024079">
    <property type="entry name" value="MetalloPept_cat_dom_sf"/>
</dbReference>
<evidence type="ECO:0000256" key="1">
    <source>
        <dbReference type="SAM" id="Phobius"/>
    </source>
</evidence>
<gene>
    <name evidence="2" type="ORF">B0T14DRAFT_434266</name>
</gene>
<protein>
    <recommendedName>
        <fullName evidence="4">Peptidase M43 pregnancy-associated plasma-A domain-containing protein</fullName>
    </recommendedName>
</protein>
<feature type="non-terminal residue" evidence="2">
    <location>
        <position position="1"/>
    </location>
</feature>
<evidence type="ECO:0000313" key="2">
    <source>
        <dbReference type="EMBL" id="KAK0616908.1"/>
    </source>
</evidence>
<feature type="transmembrane region" description="Helical" evidence="1">
    <location>
        <begin position="178"/>
        <end position="199"/>
    </location>
</feature>
<evidence type="ECO:0000313" key="3">
    <source>
        <dbReference type="Proteomes" id="UP001175000"/>
    </source>
</evidence>
<name>A0AA39WK54_9PEZI</name>
<keyword evidence="1" id="KW-1133">Transmembrane helix</keyword>
<keyword evidence="1" id="KW-0812">Transmembrane</keyword>